<proteinExistence type="predicted"/>
<gene>
    <name evidence="1" type="ORF">UFOVP435_87</name>
</gene>
<name>A0A6J5MAT7_9CAUD</name>
<organism evidence="1">
    <name type="scientific">uncultured Caudovirales phage</name>
    <dbReference type="NCBI Taxonomy" id="2100421"/>
    <lineage>
        <taxon>Viruses</taxon>
        <taxon>Duplodnaviria</taxon>
        <taxon>Heunggongvirae</taxon>
        <taxon>Uroviricota</taxon>
        <taxon>Caudoviricetes</taxon>
        <taxon>Peduoviridae</taxon>
        <taxon>Maltschvirus</taxon>
        <taxon>Maltschvirus maltsch</taxon>
    </lineage>
</organism>
<sequence>MTTKRRLIILEGCDGTGKTTLGLKLAQYFGAHYVHLDAMPAVTGRGLPRMSLEAMTPALLGHRPVVMDRCWLSEIPYGVFLRNGDVRIADFDRSMLDRLALSCDAVVVRCSTDLDKVLNCWEGRQE</sequence>
<protein>
    <submittedName>
        <fullName evidence="1">Uncharacterized protein</fullName>
    </submittedName>
</protein>
<dbReference type="EMBL" id="LR796416">
    <property type="protein sequence ID" value="CAB4143261.1"/>
    <property type="molecule type" value="Genomic_DNA"/>
</dbReference>
<feature type="non-terminal residue" evidence="1">
    <location>
        <position position="126"/>
    </location>
</feature>
<reference evidence="1" key="1">
    <citation type="submission" date="2020-04" db="EMBL/GenBank/DDBJ databases">
        <authorList>
            <person name="Chiriac C."/>
            <person name="Salcher M."/>
            <person name="Ghai R."/>
            <person name="Kavagutti S V."/>
        </authorList>
    </citation>
    <scope>NUCLEOTIDE SEQUENCE</scope>
</reference>
<accession>A0A6J5MAT7</accession>
<dbReference type="Gene3D" id="3.40.50.300">
    <property type="entry name" value="P-loop containing nucleotide triphosphate hydrolases"/>
    <property type="match status" value="1"/>
</dbReference>
<evidence type="ECO:0000313" key="1">
    <source>
        <dbReference type="EMBL" id="CAB4143261.1"/>
    </source>
</evidence>
<dbReference type="InterPro" id="IPR027417">
    <property type="entry name" value="P-loop_NTPase"/>
</dbReference>
<dbReference type="SUPFAM" id="SSF52540">
    <property type="entry name" value="P-loop containing nucleoside triphosphate hydrolases"/>
    <property type="match status" value="1"/>
</dbReference>